<evidence type="ECO:0000313" key="3">
    <source>
        <dbReference type="EMBL" id="WFM82633.1"/>
    </source>
</evidence>
<organism evidence="3 4">
    <name type="scientific">Arcanobacterium canis</name>
    <dbReference type="NCBI Taxonomy" id="999183"/>
    <lineage>
        <taxon>Bacteria</taxon>
        <taxon>Bacillati</taxon>
        <taxon>Actinomycetota</taxon>
        <taxon>Actinomycetes</taxon>
        <taxon>Actinomycetales</taxon>
        <taxon>Actinomycetaceae</taxon>
        <taxon>Arcanobacterium</taxon>
    </lineage>
</organism>
<evidence type="ECO:0000313" key="4">
    <source>
        <dbReference type="Proteomes" id="UP001215216"/>
    </source>
</evidence>
<feature type="domain" description="Solute-binding protein family 3/N-terminal" evidence="2">
    <location>
        <begin position="34"/>
        <end position="260"/>
    </location>
</feature>
<dbReference type="InterPro" id="IPR027939">
    <property type="entry name" value="NMT1/THI5"/>
</dbReference>
<name>A0ABY8FYK4_9ACTO</name>
<protein>
    <submittedName>
        <fullName evidence="3">ABC transporter substrate-binding protein</fullName>
    </submittedName>
</protein>
<dbReference type="PANTHER" id="PTHR31528:SF15">
    <property type="entry name" value="RIBOFLAVIN-BINDING PROTEIN RIBY"/>
    <property type="match status" value="1"/>
</dbReference>
<dbReference type="RefSeq" id="WP_278012059.1">
    <property type="nucleotide sequence ID" value="NZ_CP121208.1"/>
</dbReference>
<dbReference type="PROSITE" id="PS51257">
    <property type="entry name" value="PROKAR_LIPOPROTEIN"/>
    <property type="match status" value="1"/>
</dbReference>
<dbReference type="Gene3D" id="3.40.190.10">
    <property type="entry name" value="Periplasmic binding protein-like II"/>
    <property type="match status" value="2"/>
</dbReference>
<dbReference type="SMART" id="SM00062">
    <property type="entry name" value="PBPb"/>
    <property type="match status" value="1"/>
</dbReference>
<dbReference type="InterPro" id="IPR001638">
    <property type="entry name" value="Solute-binding_3/MltF_N"/>
</dbReference>
<dbReference type="EMBL" id="CP121208">
    <property type="protein sequence ID" value="WFM82633.1"/>
    <property type="molecule type" value="Genomic_DNA"/>
</dbReference>
<feature type="chain" id="PRO_5047037923" evidence="1">
    <location>
        <begin position="27"/>
        <end position="320"/>
    </location>
</feature>
<accession>A0ABY8FYK4</accession>
<keyword evidence="1" id="KW-0732">Signal</keyword>
<dbReference type="Proteomes" id="UP001215216">
    <property type="component" value="Chromosome"/>
</dbReference>
<dbReference type="PANTHER" id="PTHR31528">
    <property type="entry name" value="4-AMINO-5-HYDROXYMETHYL-2-METHYLPYRIMIDINE PHOSPHATE SYNTHASE THI11-RELATED"/>
    <property type="match status" value="1"/>
</dbReference>
<dbReference type="InterPro" id="IPR015168">
    <property type="entry name" value="SsuA/THI5"/>
</dbReference>
<dbReference type="Pfam" id="PF09084">
    <property type="entry name" value="NMT1"/>
    <property type="match status" value="1"/>
</dbReference>
<proteinExistence type="predicted"/>
<keyword evidence="4" id="KW-1185">Reference proteome</keyword>
<sequence length="320" mass="33942">MMKKILGTIVAVLALMAGCAAPTAPTAPTSADPAVTFGLTYIPDVQFAPVYVAKEKGYFADAGIDVTLRHHGAQEALFGALASGKEDVVFAGASEMLVARSTGTDVVNFATLYQKYPVVVIVGKDSPIKSLEDLNGKTIGMPGKYGENYFAFLALKARGIHATPQFIGYTQTAALSTGKVDAVLGYANNDAVSMSHAGFPVRTISLGDLPLISVGLGSMAQKVPASTQKALVDALQKGADFAAQHPQETLDIVTQYVPALVDHAQRENAKNVLAQTMTLYQGGEFGGQDRQKWTKMTEFLEKSGILKNHIDATKAFVELK</sequence>
<dbReference type="SUPFAM" id="SSF53850">
    <property type="entry name" value="Periplasmic binding protein-like II"/>
    <property type="match status" value="1"/>
</dbReference>
<evidence type="ECO:0000256" key="1">
    <source>
        <dbReference type="SAM" id="SignalP"/>
    </source>
</evidence>
<reference evidence="3 4" key="1">
    <citation type="submission" date="2023-03" db="EMBL/GenBank/DDBJ databases">
        <title>Complete genome of Arcanobacterium canis strain DSM 25104 isolated in 2010 from a canine otitis externa in Germany.</title>
        <authorList>
            <person name="Borowiak M."/>
            <person name="Kreitlow A."/>
            <person name="Malorny B."/>
            <person name="Laemmler C."/>
            <person name="Prenger-Berninghoff E."/>
            <person name="Ploetz M."/>
            <person name="Abdulmawjood A."/>
        </authorList>
    </citation>
    <scope>NUCLEOTIDE SEQUENCE [LARGE SCALE GENOMIC DNA]</scope>
    <source>
        <strain evidence="3 4">DSM 25104</strain>
    </source>
</reference>
<gene>
    <name evidence="3" type="ORF">P7079_04265</name>
</gene>
<evidence type="ECO:0000259" key="2">
    <source>
        <dbReference type="SMART" id="SM00062"/>
    </source>
</evidence>
<feature type="signal peptide" evidence="1">
    <location>
        <begin position="1"/>
        <end position="26"/>
    </location>
</feature>